<feature type="non-terminal residue" evidence="2">
    <location>
        <position position="1"/>
    </location>
</feature>
<protein>
    <submittedName>
        <fullName evidence="2">Uncharacterized protein</fullName>
    </submittedName>
</protein>
<evidence type="ECO:0000313" key="2">
    <source>
        <dbReference type="EMBL" id="SDI87677.1"/>
    </source>
</evidence>
<dbReference type="RefSeq" id="WP_175460219.1">
    <property type="nucleotide sequence ID" value="NZ_FNDT01000029.1"/>
</dbReference>
<organism evidence="2 3">
    <name type="scientific">Arthrobacter subterraneus</name>
    <dbReference type="NCBI Taxonomy" id="335973"/>
    <lineage>
        <taxon>Bacteria</taxon>
        <taxon>Bacillati</taxon>
        <taxon>Actinomycetota</taxon>
        <taxon>Actinomycetes</taxon>
        <taxon>Micrococcales</taxon>
        <taxon>Micrococcaceae</taxon>
        <taxon>Arthrobacter</taxon>
    </lineage>
</organism>
<feature type="region of interest" description="Disordered" evidence="1">
    <location>
        <begin position="1"/>
        <end position="68"/>
    </location>
</feature>
<feature type="compositionally biased region" description="Basic and acidic residues" evidence="1">
    <location>
        <begin position="1"/>
        <end position="10"/>
    </location>
</feature>
<evidence type="ECO:0000313" key="3">
    <source>
        <dbReference type="Proteomes" id="UP000199258"/>
    </source>
</evidence>
<evidence type="ECO:0000256" key="1">
    <source>
        <dbReference type="SAM" id="MobiDB-lite"/>
    </source>
</evidence>
<feature type="compositionally biased region" description="Basic and acidic residues" evidence="1">
    <location>
        <begin position="58"/>
        <end position="68"/>
    </location>
</feature>
<name>A0A1G8P5D8_9MICC</name>
<reference evidence="2 3" key="1">
    <citation type="submission" date="2016-10" db="EMBL/GenBank/DDBJ databases">
        <authorList>
            <person name="de Groot N.N."/>
        </authorList>
    </citation>
    <scope>NUCLEOTIDE SEQUENCE [LARGE SCALE GENOMIC DNA]</scope>
    <source>
        <strain evidence="2 3">NP_1H</strain>
    </source>
</reference>
<gene>
    <name evidence="2" type="ORF">SAMN04488693_12921</name>
</gene>
<keyword evidence="3" id="KW-1185">Reference proteome</keyword>
<sequence>HREQRNREPESIYDGDTDSAEENRAEENFDDETQNPDLPPGTYPSDPSAGDATTPPPDEARKDAEKPR</sequence>
<feature type="compositionally biased region" description="Acidic residues" evidence="1">
    <location>
        <begin position="11"/>
        <end position="20"/>
    </location>
</feature>
<accession>A0A1G8P5D8</accession>
<proteinExistence type="predicted"/>
<dbReference type="EMBL" id="FNDT01000029">
    <property type="protein sequence ID" value="SDI87677.1"/>
    <property type="molecule type" value="Genomic_DNA"/>
</dbReference>
<dbReference type="Proteomes" id="UP000199258">
    <property type="component" value="Unassembled WGS sequence"/>
</dbReference>
<dbReference type="AlphaFoldDB" id="A0A1G8P5D8"/>